<name>A0A1W6U5J4_VIBAL</name>
<evidence type="ECO:0000256" key="3">
    <source>
        <dbReference type="ARBA" id="ARBA00022448"/>
    </source>
</evidence>
<evidence type="ECO:0000256" key="8">
    <source>
        <dbReference type="SAM" id="Phobius"/>
    </source>
</evidence>
<feature type="transmembrane region" description="Helical" evidence="8">
    <location>
        <begin position="41"/>
        <end position="59"/>
    </location>
</feature>
<evidence type="ECO:0000256" key="2">
    <source>
        <dbReference type="ARBA" id="ARBA00009261"/>
    </source>
</evidence>
<dbReference type="GO" id="GO:0005283">
    <property type="term" value="F:amino acid:sodium symporter activity"/>
    <property type="evidence" value="ECO:0007669"/>
    <property type="project" value="InterPro"/>
</dbReference>
<dbReference type="GO" id="GO:0005886">
    <property type="term" value="C:plasma membrane"/>
    <property type="evidence" value="ECO:0007669"/>
    <property type="project" value="UniProtKB-SubCell"/>
</dbReference>
<dbReference type="InterPro" id="IPR001463">
    <property type="entry name" value="Na/Ala_symport"/>
</dbReference>
<dbReference type="EMBL" id="CP017902">
    <property type="protein sequence ID" value="ARP18280.1"/>
    <property type="molecule type" value="Genomic_DNA"/>
</dbReference>
<accession>A0A1W6U5J4</accession>
<organism evidence="9">
    <name type="scientific">Vibrio alginolyticus</name>
    <dbReference type="NCBI Taxonomy" id="663"/>
    <lineage>
        <taxon>Bacteria</taxon>
        <taxon>Pseudomonadati</taxon>
        <taxon>Pseudomonadota</taxon>
        <taxon>Gammaproteobacteria</taxon>
        <taxon>Vibrionales</taxon>
        <taxon>Vibrionaceae</taxon>
        <taxon>Vibrio</taxon>
    </lineage>
</organism>
<gene>
    <name evidence="9" type="ORF">K05K4_14440</name>
</gene>
<dbReference type="PANTHER" id="PTHR30330:SF3">
    <property type="entry name" value="TRANSCRIPTIONAL REGULATOR, LRP FAMILY"/>
    <property type="match status" value="1"/>
</dbReference>
<dbReference type="AlphaFoldDB" id="A0A1W6U5J4"/>
<comment type="similarity">
    <text evidence="2">Belongs to the alanine or glycine:cation symporter (AGCS) (TC 2.A.25) family.</text>
</comment>
<evidence type="ECO:0000256" key="4">
    <source>
        <dbReference type="ARBA" id="ARBA00022475"/>
    </source>
</evidence>
<comment type="subcellular location">
    <subcellularLocation>
        <location evidence="1">Cell membrane</location>
        <topology evidence="1">Multi-pass membrane protein</topology>
    </subcellularLocation>
</comment>
<dbReference type="Pfam" id="PF01235">
    <property type="entry name" value="Na_Ala_symp"/>
    <property type="match status" value="1"/>
</dbReference>
<evidence type="ECO:0000256" key="5">
    <source>
        <dbReference type="ARBA" id="ARBA00022692"/>
    </source>
</evidence>
<proteinExistence type="inferred from homology"/>
<keyword evidence="3" id="KW-0813">Transport</keyword>
<evidence type="ECO:0000256" key="6">
    <source>
        <dbReference type="ARBA" id="ARBA00022989"/>
    </source>
</evidence>
<feature type="transmembrane region" description="Helical" evidence="8">
    <location>
        <begin position="12"/>
        <end position="35"/>
    </location>
</feature>
<dbReference type="PANTHER" id="PTHR30330">
    <property type="entry name" value="AGSS FAMILY TRANSPORTER, SODIUM-ALANINE"/>
    <property type="match status" value="1"/>
</dbReference>
<evidence type="ECO:0000313" key="9">
    <source>
        <dbReference type="EMBL" id="ARP18280.1"/>
    </source>
</evidence>
<keyword evidence="7 8" id="KW-0472">Membrane</keyword>
<evidence type="ECO:0000256" key="1">
    <source>
        <dbReference type="ARBA" id="ARBA00004651"/>
    </source>
</evidence>
<keyword evidence="6 8" id="KW-1133">Transmembrane helix</keyword>
<keyword evidence="4" id="KW-1003">Cell membrane</keyword>
<evidence type="ECO:0000256" key="7">
    <source>
        <dbReference type="ARBA" id="ARBA00023136"/>
    </source>
</evidence>
<reference evidence="9" key="1">
    <citation type="submission" date="2016-10" db="EMBL/GenBank/DDBJ databases">
        <title>The High Quality Genome of Vibrio alginolyticus K01M1.</title>
        <authorList>
            <person name="Wendling C."/>
            <person name="Chibani C.M."/>
            <person name="Hertel R."/>
            <person name="Sproer C."/>
            <person name="Bunk B."/>
            <person name="Overmann J."/>
            <person name="Roth O."/>
            <person name="Liesegang H."/>
        </authorList>
    </citation>
    <scope>NUCLEOTIDE SEQUENCE</scope>
    <source>
        <strain evidence="9">K05K4</strain>
    </source>
</reference>
<keyword evidence="5 8" id="KW-0812">Transmembrane</keyword>
<protein>
    <submittedName>
        <fullName evidence="9">Sodium:alanine symporter family protein</fullName>
    </submittedName>
</protein>
<sequence>MFLFGTKAVLPYKLIFVGLVASGAFLHLDMIWLLADIVNGLMAIPNLIGLIALRHVVLAETKLFFSSTSQSGEVEAVKA</sequence>